<feature type="signal peptide" evidence="2">
    <location>
        <begin position="1"/>
        <end position="24"/>
    </location>
</feature>
<dbReference type="PANTHER" id="PTHR38643:SF1">
    <property type="entry name" value="PURINE NUCLEOSIDE PERMEASE C285.05-RELATED"/>
    <property type="match status" value="1"/>
</dbReference>
<dbReference type="PANTHER" id="PTHR38643">
    <property type="entry name" value="PURINE NUCLEOSIDE PERMEASE C285.05-RELATED"/>
    <property type="match status" value="1"/>
</dbReference>
<evidence type="ECO:0000313" key="4">
    <source>
        <dbReference type="Proteomes" id="UP000308953"/>
    </source>
</evidence>
<organism evidence="3 4">
    <name type="scientific">Aureobasidium pullulans</name>
    <name type="common">Black yeast</name>
    <name type="synonym">Pullularia pullulans</name>
    <dbReference type="NCBI Taxonomy" id="5580"/>
    <lineage>
        <taxon>Eukaryota</taxon>
        <taxon>Fungi</taxon>
        <taxon>Dikarya</taxon>
        <taxon>Ascomycota</taxon>
        <taxon>Pezizomycotina</taxon>
        <taxon>Dothideomycetes</taxon>
        <taxon>Dothideomycetidae</taxon>
        <taxon>Dothideales</taxon>
        <taxon>Saccotheciaceae</taxon>
        <taxon>Aureobasidium</taxon>
    </lineage>
</organism>
<dbReference type="AlphaFoldDB" id="A0A4S9F2L6"/>
<evidence type="ECO:0000256" key="1">
    <source>
        <dbReference type="SAM" id="MobiDB-lite"/>
    </source>
</evidence>
<dbReference type="Proteomes" id="UP000308953">
    <property type="component" value="Unassembled WGS sequence"/>
</dbReference>
<feature type="chain" id="PRO_5020856115" evidence="2">
    <location>
        <begin position="25"/>
        <end position="413"/>
    </location>
</feature>
<reference evidence="3 4" key="1">
    <citation type="submission" date="2018-10" db="EMBL/GenBank/DDBJ databases">
        <title>Fifty Aureobasidium pullulans genomes reveal a recombining polyextremotolerant generalist.</title>
        <authorList>
            <person name="Gostincar C."/>
            <person name="Turk M."/>
            <person name="Zajc J."/>
            <person name="Gunde-Cimerman N."/>
        </authorList>
    </citation>
    <scope>NUCLEOTIDE SEQUENCE [LARGE SCALE GENOMIC DNA]</scope>
    <source>
        <strain evidence="3 4">EXF-9785</strain>
    </source>
</reference>
<dbReference type="PIRSF" id="PIRSF013171">
    <property type="entry name" value="Pur_nuclsid_perm"/>
    <property type="match status" value="1"/>
</dbReference>
<proteinExistence type="predicted"/>
<dbReference type="Pfam" id="PF06516">
    <property type="entry name" value="NUP"/>
    <property type="match status" value="1"/>
</dbReference>
<dbReference type="GO" id="GO:0005783">
    <property type="term" value="C:endoplasmic reticulum"/>
    <property type="evidence" value="ECO:0007669"/>
    <property type="project" value="TreeGrafter"/>
</dbReference>
<gene>
    <name evidence="3" type="ORF">D6D10_02718</name>
</gene>
<evidence type="ECO:0000256" key="2">
    <source>
        <dbReference type="SAM" id="SignalP"/>
    </source>
</evidence>
<protein>
    <submittedName>
        <fullName evidence="3">Purine nucleoside permease</fullName>
    </submittedName>
</protein>
<dbReference type="EMBL" id="QZAV01000034">
    <property type="protein sequence ID" value="THX41439.1"/>
    <property type="molecule type" value="Genomic_DNA"/>
</dbReference>
<keyword evidence="2" id="KW-0732">Signal</keyword>
<dbReference type="GO" id="GO:0055085">
    <property type="term" value="P:transmembrane transport"/>
    <property type="evidence" value="ECO:0007669"/>
    <property type="project" value="InterPro"/>
</dbReference>
<sequence>MTKTVSMRFISLCISSLFVADALASSLARASFKPTHRSVQANHARRSALTKRDSSPLCSSTAPVKPKMFIISMFSSEADIWYEDTTLNLYANNVTVPGFSSLFPDAHCTASGEVCQMTTGEGEINAAGSVLALWLSGCFDLTSTYFMIAGISGGNPHRVTTGSVTFARYAVQVGLQEEFDHSQTPSNATSGYYPQGAYYPDEASSEDYPGSLYGTEVYEVNENLRDRAYYLASLATLNDTDAAASYRAKYGYSPANQPPSVVKCDSATSDQYWSGSVLGDAFGNYTSLLTNGSGIYCGTQQEDNATLESLLRGAILGKLDYSRIIIMRTISDFDRAPPGETEVYHLLYAEQEGFVPSIQNIHNAGIEIVKDVMMYWNGTYDKGLTPGNYIGDVFNSLPGPISPDIGNEANYIN</sequence>
<comment type="caution">
    <text evidence="3">The sequence shown here is derived from an EMBL/GenBank/DDBJ whole genome shotgun (WGS) entry which is preliminary data.</text>
</comment>
<name>A0A4S9F2L6_AURPU</name>
<accession>A0A4S9F2L6</accession>
<feature type="region of interest" description="Disordered" evidence="1">
    <location>
        <begin position="38"/>
        <end position="57"/>
    </location>
</feature>
<dbReference type="InterPro" id="IPR009486">
    <property type="entry name" value="Pur_nuclsid_perm"/>
</dbReference>
<evidence type="ECO:0000313" key="3">
    <source>
        <dbReference type="EMBL" id="THX41439.1"/>
    </source>
</evidence>